<dbReference type="PANTHER" id="PTHR47235:SF1">
    <property type="entry name" value="BLR6548 PROTEIN"/>
    <property type="match status" value="1"/>
</dbReference>
<reference evidence="4 5" key="1">
    <citation type="journal article" date="2011" name="J. Bacteriol.">
        <title>Genome sequence of the mercury-methylating and pleomorphic Desulfovibrio africanus Strain Walvis Bay.</title>
        <authorList>
            <person name="Brown S.D."/>
            <person name="Wall J.D."/>
            <person name="Kucken A.M."/>
            <person name="Gilmour C.C."/>
            <person name="Podar M."/>
            <person name="Brandt C.C."/>
            <person name="Teshima H."/>
            <person name="Detter J.C."/>
            <person name="Han C.S."/>
            <person name="Land M.L."/>
            <person name="Lucas S."/>
            <person name="Han J."/>
            <person name="Pennacchio L."/>
            <person name="Nolan M."/>
            <person name="Pitluck S."/>
            <person name="Woyke T."/>
            <person name="Goodwin L."/>
            <person name="Palumbo A.V."/>
            <person name="Elias D.A."/>
        </authorList>
    </citation>
    <scope>NUCLEOTIDE SEQUENCE [LARGE SCALE GENOMIC DNA]</scope>
    <source>
        <strain evidence="4 5">Walvis Bay</strain>
    </source>
</reference>
<keyword evidence="5" id="KW-1185">Reference proteome</keyword>
<dbReference type="Proteomes" id="UP000007844">
    <property type="component" value="Chromosome"/>
</dbReference>
<organism evidence="4 5">
    <name type="scientific">Desulfocurvibacter africanus subsp. africanus str. Walvis Bay</name>
    <dbReference type="NCBI Taxonomy" id="690850"/>
    <lineage>
        <taxon>Bacteria</taxon>
        <taxon>Pseudomonadati</taxon>
        <taxon>Thermodesulfobacteriota</taxon>
        <taxon>Desulfovibrionia</taxon>
        <taxon>Desulfovibrionales</taxon>
        <taxon>Desulfovibrionaceae</taxon>
        <taxon>Desulfocurvibacter</taxon>
    </lineage>
</organism>
<dbReference type="KEGG" id="daf:Desaf_1228"/>
<dbReference type="PROSITE" id="PS51257">
    <property type="entry name" value="PROKAR_LIPOPROTEIN"/>
    <property type="match status" value="1"/>
</dbReference>
<evidence type="ECO:0000256" key="2">
    <source>
        <dbReference type="ARBA" id="ARBA00022729"/>
    </source>
</evidence>
<name>F3YYC3_DESAF</name>
<dbReference type="HOGENOM" id="CLU_027128_7_0_7"/>
<evidence type="ECO:0000256" key="1">
    <source>
        <dbReference type="ARBA" id="ARBA00010062"/>
    </source>
</evidence>
<evidence type="ECO:0000259" key="3">
    <source>
        <dbReference type="Pfam" id="PF13458"/>
    </source>
</evidence>
<accession>F3YYC3</accession>
<dbReference type="InterPro" id="IPR028081">
    <property type="entry name" value="Leu-bd"/>
</dbReference>
<dbReference type="AlphaFoldDB" id="F3YYC3"/>
<evidence type="ECO:0000313" key="4">
    <source>
        <dbReference type="EMBL" id="EGJ49567.1"/>
    </source>
</evidence>
<dbReference type="Gene3D" id="3.40.50.2300">
    <property type="match status" value="2"/>
</dbReference>
<proteinExistence type="inferred from homology"/>
<evidence type="ECO:0000313" key="5">
    <source>
        <dbReference type="Proteomes" id="UP000007844"/>
    </source>
</evidence>
<dbReference type="InterPro" id="IPR028082">
    <property type="entry name" value="Peripla_BP_I"/>
</dbReference>
<feature type="domain" description="Leucine-binding protein" evidence="3">
    <location>
        <begin position="42"/>
        <end position="391"/>
    </location>
</feature>
<dbReference type="RefSeq" id="WP_014259367.1">
    <property type="nucleotide sequence ID" value="NC_016629.1"/>
</dbReference>
<dbReference type="CDD" id="cd19978">
    <property type="entry name" value="PBP1_ABC_ligand_binding-like"/>
    <property type="match status" value="1"/>
</dbReference>
<sequence length="416" mass="45874" precursor="true">MQIFKKLLLLGLLTVAGFLVGCGQEAVLDEQGGRPLGVSDDEIRIGASLPLSGHAQYLGIQTLRGAMAYLDHVNEQGGVHGRKISLVAYDDAYDPPRCLANTQKLIIEDQVFALSCYVGTPTTVKIIPLVDQAAIPLVGMFTGANDLRVPFNRYLINVRPSYYKETEEAVRHMVEDLSLSKIAVFYQYDAYGFDGLTGTELALKKYGLAPIAKGNYIRGTDQVDEGLDKIASSGAEAVFMIGTYEVCATFVHKARARGFDPLFYHVSFVGAEELARRLEGEEDALVLMSQVVPPPMQDLHGEGHNVADYANLLSHYYPQDKPNYVGLEAFLNARVLVEGLRRAGPNLTREKFIDAIESMQDYALMHGISVIFGPDDHQGLDQVYFTKLTNGSFAPIKDWSDLRRALIKKHEPAEPS</sequence>
<dbReference type="SUPFAM" id="SSF53822">
    <property type="entry name" value="Periplasmic binding protein-like I"/>
    <property type="match status" value="1"/>
</dbReference>
<dbReference type="eggNOG" id="COG0683">
    <property type="taxonomic scope" value="Bacteria"/>
</dbReference>
<gene>
    <name evidence="4" type="ORF">Desaf_1228</name>
</gene>
<dbReference type="Pfam" id="PF13458">
    <property type="entry name" value="Peripla_BP_6"/>
    <property type="match status" value="1"/>
</dbReference>
<protein>
    <submittedName>
        <fullName evidence="4">Extracellular ligand-binding receptor</fullName>
    </submittedName>
</protein>
<dbReference type="PANTHER" id="PTHR47235">
    <property type="entry name" value="BLR6548 PROTEIN"/>
    <property type="match status" value="1"/>
</dbReference>
<keyword evidence="2" id="KW-0732">Signal</keyword>
<comment type="similarity">
    <text evidence="1">Belongs to the leucine-binding protein family.</text>
</comment>
<dbReference type="EMBL" id="CP003221">
    <property type="protein sequence ID" value="EGJ49567.1"/>
    <property type="molecule type" value="Genomic_DNA"/>
</dbReference>
<dbReference type="STRING" id="690850.Desaf_1228"/>
<keyword evidence="4" id="KW-0675">Receptor</keyword>